<keyword evidence="1" id="KW-0812">Transmembrane</keyword>
<dbReference type="Pfam" id="PF00899">
    <property type="entry name" value="ThiF"/>
    <property type="match status" value="1"/>
</dbReference>
<dbReference type="InterPro" id="IPR045886">
    <property type="entry name" value="ThiF/MoeB/HesA"/>
</dbReference>
<organism evidence="3 4">
    <name type="scientific">Sedimentitalea todarodis</name>
    <dbReference type="NCBI Taxonomy" id="1631240"/>
    <lineage>
        <taxon>Bacteria</taxon>
        <taxon>Pseudomonadati</taxon>
        <taxon>Pseudomonadota</taxon>
        <taxon>Alphaproteobacteria</taxon>
        <taxon>Rhodobacterales</taxon>
        <taxon>Paracoccaceae</taxon>
        <taxon>Sedimentitalea</taxon>
    </lineage>
</organism>
<dbReference type="SUPFAM" id="SSF69572">
    <property type="entry name" value="Activating enzymes of the ubiquitin-like proteins"/>
    <property type="match status" value="1"/>
</dbReference>
<dbReference type="PANTHER" id="PTHR10953">
    <property type="entry name" value="UBIQUITIN-ACTIVATING ENZYME E1"/>
    <property type="match status" value="1"/>
</dbReference>
<evidence type="ECO:0000313" key="3">
    <source>
        <dbReference type="EMBL" id="MDU9004996.1"/>
    </source>
</evidence>
<sequence length="352" mass="37488">MLLVLAIAALIWGVGRLMGVSRQARLTLLAVLFGVVLLVQLMLPDGHPVRMATGESPALWLLLAGFAAMIAIYRRGLSALRKRAKDTEPAQQDSQKTGAFSETELNRYARHIVLREIGGPGQKRMKQARVLVIGAGGLGAPALQYLAAAGIGTIGVIDDDIVENANLQRQVIHRDADIGMPKVFSAQQAMVAQNPSVIVRPYHRRLTQEIAADLIADYDLILDGTDNFETRYLANATAVAAGKPLVSGALAQWEGQLNVFDPTHSGPCYECIFPEAPAPGLAPSCAEAGVIGPLPGVIGAMMAVETIKIVTDAGAPLRGQMLIYDALYGETRTIRLKPRADCPICGGKGQAR</sequence>
<evidence type="ECO:0000259" key="2">
    <source>
        <dbReference type="Pfam" id="PF00899"/>
    </source>
</evidence>
<evidence type="ECO:0000256" key="1">
    <source>
        <dbReference type="SAM" id="Phobius"/>
    </source>
</evidence>
<feature type="transmembrane region" description="Helical" evidence="1">
    <location>
        <begin position="26"/>
        <end position="44"/>
    </location>
</feature>
<accession>A0ABU3VFN7</accession>
<name>A0ABU3VFN7_9RHOB</name>
<dbReference type="Gene3D" id="3.40.50.720">
    <property type="entry name" value="NAD(P)-binding Rossmann-like Domain"/>
    <property type="match status" value="1"/>
</dbReference>
<dbReference type="InterPro" id="IPR000594">
    <property type="entry name" value="ThiF_NAD_FAD-bd"/>
</dbReference>
<protein>
    <submittedName>
        <fullName evidence="3">HesA/MoeB/ThiF family protein</fullName>
    </submittedName>
</protein>
<dbReference type="Proteomes" id="UP001255416">
    <property type="component" value="Unassembled WGS sequence"/>
</dbReference>
<dbReference type="CDD" id="cd00757">
    <property type="entry name" value="ThiF_MoeB_HesA_family"/>
    <property type="match status" value="1"/>
</dbReference>
<reference evidence="4" key="1">
    <citation type="submission" date="2023-05" db="EMBL/GenBank/DDBJ databases">
        <title>Sedimentitalea sp. nov. JM2-8.</title>
        <authorList>
            <person name="Huang J."/>
        </authorList>
    </citation>
    <scope>NUCLEOTIDE SEQUENCE [LARGE SCALE GENOMIC DNA]</scope>
    <source>
        <strain evidence="4">KHS03</strain>
    </source>
</reference>
<dbReference type="PANTHER" id="PTHR10953:SF102">
    <property type="entry name" value="ADENYLYLTRANSFERASE AND SULFURTRANSFERASE MOCS3"/>
    <property type="match status" value="1"/>
</dbReference>
<feature type="transmembrane region" description="Helical" evidence="1">
    <location>
        <begin position="56"/>
        <end position="73"/>
    </location>
</feature>
<keyword evidence="4" id="KW-1185">Reference proteome</keyword>
<dbReference type="InterPro" id="IPR035985">
    <property type="entry name" value="Ubiquitin-activating_enz"/>
</dbReference>
<dbReference type="NCBIfam" id="NF004281">
    <property type="entry name" value="PRK05690.1"/>
    <property type="match status" value="1"/>
</dbReference>
<keyword evidence="1" id="KW-1133">Transmembrane helix</keyword>
<dbReference type="RefSeq" id="WP_316777539.1">
    <property type="nucleotide sequence ID" value="NZ_JASMWN010000011.1"/>
</dbReference>
<comment type="caution">
    <text evidence="3">The sequence shown here is derived from an EMBL/GenBank/DDBJ whole genome shotgun (WGS) entry which is preliminary data.</text>
</comment>
<gene>
    <name evidence="3" type="ORF">QO231_14170</name>
</gene>
<feature type="domain" description="THIF-type NAD/FAD binding fold" evidence="2">
    <location>
        <begin position="108"/>
        <end position="343"/>
    </location>
</feature>
<keyword evidence="1" id="KW-0472">Membrane</keyword>
<evidence type="ECO:0000313" key="4">
    <source>
        <dbReference type="Proteomes" id="UP001255416"/>
    </source>
</evidence>
<proteinExistence type="predicted"/>
<dbReference type="EMBL" id="JASMWN010000011">
    <property type="protein sequence ID" value="MDU9004996.1"/>
    <property type="molecule type" value="Genomic_DNA"/>
</dbReference>